<dbReference type="EMBL" id="JAJNDB010000001">
    <property type="protein sequence ID" value="MCD2193557.1"/>
    <property type="molecule type" value="Genomic_DNA"/>
</dbReference>
<sequence length="59" mass="6795">MSDFLTRLDENNLTTVDCLLIRSLYQSIRAAEVAATRDERKIPPEWCVVIVRTDDLEQA</sequence>
<evidence type="ECO:0000313" key="1">
    <source>
        <dbReference type="EMBL" id="MCD2193557.1"/>
    </source>
</evidence>
<protein>
    <submittedName>
        <fullName evidence="1">Uncharacterized protein</fullName>
    </submittedName>
</protein>
<evidence type="ECO:0000313" key="2">
    <source>
        <dbReference type="Proteomes" id="UP001199469"/>
    </source>
</evidence>
<dbReference type="Proteomes" id="UP001199469">
    <property type="component" value="Unassembled WGS sequence"/>
</dbReference>
<organism evidence="1 2">
    <name type="scientific">Actinomycetospora endophytica</name>
    <dbReference type="NCBI Taxonomy" id="2291215"/>
    <lineage>
        <taxon>Bacteria</taxon>
        <taxon>Bacillati</taxon>
        <taxon>Actinomycetota</taxon>
        <taxon>Actinomycetes</taxon>
        <taxon>Pseudonocardiales</taxon>
        <taxon>Pseudonocardiaceae</taxon>
        <taxon>Actinomycetospora</taxon>
    </lineage>
</organism>
<keyword evidence="2" id="KW-1185">Reference proteome</keyword>
<accession>A0ABS8P5L8</accession>
<dbReference type="RefSeq" id="WP_230731813.1">
    <property type="nucleotide sequence ID" value="NZ_JAJNDB010000001.1"/>
</dbReference>
<name>A0ABS8P5L8_9PSEU</name>
<gene>
    <name evidence="1" type="ORF">LQ327_09190</name>
</gene>
<reference evidence="1 2" key="1">
    <citation type="submission" date="2021-11" db="EMBL/GenBank/DDBJ databases">
        <title>Draft genome sequence of Actinomycetospora sp. SF1 isolated from the rhizosphere soil.</title>
        <authorList>
            <person name="Duangmal K."/>
            <person name="Chantavorakit T."/>
        </authorList>
    </citation>
    <scope>NUCLEOTIDE SEQUENCE [LARGE SCALE GENOMIC DNA]</scope>
    <source>
        <strain evidence="1 2">TBRC 5722</strain>
    </source>
</reference>
<proteinExistence type="predicted"/>
<comment type="caution">
    <text evidence="1">The sequence shown here is derived from an EMBL/GenBank/DDBJ whole genome shotgun (WGS) entry which is preliminary data.</text>
</comment>